<sequence length="295" mass="32931">MIIDLVFSGGGVKAIAFIGVVEALEEKGVKVRRVAGTSAGAVVGALVAAGYTSIEIKEMLPALSHLFFKENKRNKWLPSWVKWIELYWKKGLYSGDGLLDWLEQKLNEKGIQTFNDLPVGSFKMVASDLTSGKMIVLPDDAIYYDRDPYSMKIAKAVRMSASLPFFYEPVKWTKGKNIHLIVDGGVLSNFPIWLLEEKGAVDSIPIIGFQLQSARQKEPARSIKNVIELYSALFITMKEAHDARHLEQIKRKNVLIIPVPDLSPADAFLTTNEMHALIKSGRAHTLDYLESLNLK</sequence>
<evidence type="ECO:0000256" key="1">
    <source>
        <dbReference type="ARBA" id="ARBA00023098"/>
    </source>
</evidence>
<gene>
    <name evidence="4" type="ORF">KR50_26380</name>
</gene>
<dbReference type="CDD" id="cd07207">
    <property type="entry name" value="Pat_ExoU_VipD_like"/>
    <property type="match status" value="1"/>
</dbReference>
<evidence type="ECO:0000313" key="4">
    <source>
        <dbReference type="EMBL" id="KIL45963.1"/>
    </source>
</evidence>
<evidence type="ECO:0000259" key="3">
    <source>
        <dbReference type="PROSITE" id="PS51635"/>
    </source>
</evidence>
<feature type="domain" description="PNPLA" evidence="3">
    <location>
        <begin position="5"/>
        <end position="196"/>
    </location>
</feature>
<dbReference type="GO" id="GO:0016787">
    <property type="term" value="F:hydrolase activity"/>
    <property type="evidence" value="ECO:0007669"/>
    <property type="project" value="UniProtKB-UniRule"/>
</dbReference>
<dbReference type="InterPro" id="IPR002641">
    <property type="entry name" value="PNPLA_dom"/>
</dbReference>
<feature type="short sequence motif" description="GXSXG" evidence="2">
    <location>
        <begin position="36"/>
        <end position="40"/>
    </location>
</feature>
<organism evidence="4 5">
    <name type="scientific">Jeotgalibacillus campisalis</name>
    <dbReference type="NCBI Taxonomy" id="220754"/>
    <lineage>
        <taxon>Bacteria</taxon>
        <taxon>Bacillati</taxon>
        <taxon>Bacillota</taxon>
        <taxon>Bacilli</taxon>
        <taxon>Bacillales</taxon>
        <taxon>Caryophanaceae</taxon>
        <taxon>Jeotgalibacillus</taxon>
    </lineage>
</organism>
<comment type="caution">
    <text evidence="2">Lacks conserved residue(s) required for the propagation of feature annotation.</text>
</comment>
<keyword evidence="2" id="KW-0378">Hydrolase</keyword>
<reference evidence="4 5" key="1">
    <citation type="submission" date="2015-01" db="EMBL/GenBank/DDBJ databases">
        <title>Jeotgalibacillus campisalis genome sequencing.</title>
        <authorList>
            <person name="Goh K.M."/>
            <person name="Chan K.-G."/>
            <person name="Yaakop A.S."/>
            <person name="Ee R."/>
            <person name="Gan H.M."/>
            <person name="Chan C.S."/>
        </authorList>
    </citation>
    <scope>NUCLEOTIDE SEQUENCE [LARGE SCALE GENOMIC DNA]</scope>
    <source>
        <strain evidence="4 5">SF-57</strain>
    </source>
</reference>
<dbReference type="PANTHER" id="PTHR46394:SF1">
    <property type="entry name" value="PNPLA DOMAIN-CONTAINING PROTEIN"/>
    <property type="match status" value="1"/>
</dbReference>
<feature type="active site" description="Nucleophile" evidence="2">
    <location>
        <position position="38"/>
    </location>
</feature>
<dbReference type="RefSeq" id="WP_041059224.1">
    <property type="nucleotide sequence ID" value="NZ_JXRR01000017.1"/>
</dbReference>
<evidence type="ECO:0000256" key="2">
    <source>
        <dbReference type="PROSITE-ProRule" id="PRU01161"/>
    </source>
</evidence>
<dbReference type="SUPFAM" id="SSF52151">
    <property type="entry name" value="FabD/lysophospholipase-like"/>
    <property type="match status" value="1"/>
</dbReference>
<dbReference type="OrthoDB" id="9770965at2"/>
<dbReference type="PATRIC" id="fig|220754.4.peg.2654"/>
<dbReference type="GO" id="GO:0016042">
    <property type="term" value="P:lipid catabolic process"/>
    <property type="evidence" value="ECO:0007669"/>
    <property type="project" value="UniProtKB-UniRule"/>
</dbReference>
<dbReference type="AlphaFoldDB" id="A0A0C2VPN0"/>
<keyword evidence="2" id="KW-0442">Lipid degradation</keyword>
<evidence type="ECO:0000313" key="5">
    <source>
        <dbReference type="Proteomes" id="UP000031972"/>
    </source>
</evidence>
<proteinExistence type="predicted"/>
<dbReference type="PANTHER" id="PTHR46394">
    <property type="entry name" value="ANNEXIN"/>
    <property type="match status" value="1"/>
</dbReference>
<dbReference type="Gene3D" id="3.40.1090.10">
    <property type="entry name" value="Cytosolic phospholipase A2 catalytic domain"/>
    <property type="match status" value="2"/>
</dbReference>
<protein>
    <recommendedName>
        <fullName evidence="3">PNPLA domain-containing protein</fullName>
    </recommendedName>
</protein>
<dbReference type="Pfam" id="PF01734">
    <property type="entry name" value="Patatin"/>
    <property type="match status" value="1"/>
</dbReference>
<dbReference type="InterPro" id="IPR052580">
    <property type="entry name" value="Lipid_Hydrolase"/>
</dbReference>
<dbReference type="EMBL" id="JXRR01000017">
    <property type="protein sequence ID" value="KIL45963.1"/>
    <property type="molecule type" value="Genomic_DNA"/>
</dbReference>
<keyword evidence="5" id="KW-1185">Reference proteome</keyword>
<comment type="caution">
    <text evidence="4">The sequence shown here is derived from an EMBL/GenBank/DDBJ whole genome shotgun (WGS) entry which is preliminary data.</text>
</comment>
<dbReference type="Proteomes" id="UP000031972">
    <property type="component" value="Unassembled WGS sequence"/>
</dbReference>
<dbReference type="PROSITE" id="PS51635">
    <property type="entry name" value="PNPLA"/>
    <property type="match status" value="1"/>
</dbReference>
<dbReference type="InterPro" id="IPR016035">
    <property type="entry name" value="Acyl_Trfase/lysoPLipase"/>
</dbReference>
<feature type="active site" description="Proton acceptor" evidence="2">
    <location>
        <position position="183"/>
    </location>
</feature>
<accession>A0A0C2VPN0</accession>
<keyword evidence="1 2" id="KW-0443">Lipid metabolism</keyword>
<name>A0A0C2VPN0_9BACL</name>
<feature type="short sequence motif" description="DGA/G" evidence="2">
    <location>
        <begin position="183"/>
        <end position="185"/>
    </location>
</feature>